<keyword evidence="2" id="KW-0934">Plastid</keyword>
<sequence>MLELLLDTYSHIEKSFLLYCLIDFLSSILDTHYPYLVESEMILLSLYLQFNRKRYIPHIYLFSLSLLLSFFGRIWNTRTFDSFFFLRADRYRLDSIITKLKSKIHLFY</sequence>
<keyword evidence="1" id="KW-1133">Transmembrane helix</keyword>
<name>A0A6C0U9S1_9ROSI</name>
<keyword evidence="1" id="KW-0472">Membrane</keyword>
<organism evidence="2">
    <name type="scientific">Fagonia indica</name>
    <dbReference type="NCBI Taxonomy" id="66629"/>
    <lineage>
        <taxon>Eukaryota</taxon>
        <taxon>Viridiplantae</taxon>
        <taxon>Streptophyta</taxon>
        <taxon>Embryophyta</taxon>
        <taxon>Tracheophyta</taxon>
        <taxon>Spermatophyta</taxon>
        <taxon>Magnoliopsida</taxon>
        <taxon>eudicotyledons</taxon>
        <taxon>Gunneridae</taxon>
        <taxon>Pentapetalae</taxon>
        <taxon>rosids</taxon>
        <taxon>fabids</taxon>
        <taxon>Zygophyllales</taxon>
        <taxon>Zygophyllaceae</taxon>
        <taxon>Zygophylloideae</taxon>
        <taxon>Fagonia</taxon>
    </lineage>
</organism>
<geneLocation type="chloroplast" evidence="2"/>
<evidence type="ECO:0000313" key="2">
    <source>
        <dbReference type="EMBL" id="QIB71889.1"/>
    </source>
</evidence>
<evidence type="ECO:0000256" key="1">
    <source>
        <dbReference type="SAM" id="Phobius"/>
    </source>
</evidence>
<proteinExistence type="predicted"/>
<dbReference type="AlphaFoldDB" id="A0A6C0U9S1"/>
<feature type="transmembrane region" description="Helical" evidence="1">
    <location>
        <begin position="55"/>
        <end position="75"/>
    </location>
</feature>
<feature type="transmembrane region" description="Helical" evidence="1">
    <location>
        <begin position="16"/>
        <end position="35"/>
    </location>
</feature>
<dbReference type="EMBL" id="MN521457">
    <property type="protein sequence ID" value="QIB71889.1"/>
    <property type="molecule type" value="Genomic_DNA"/>
</dbReference>
<keyword evidence="2" id="KW-0150">Chloroplast</keyword>
<accession>A0A6C0U9S1</accession>
<protein>
    <submittedName>
        <fullName evidence="2">Uncharacterized protein</fullName>
    </submittedName>
</protein>
<reference evidence="2" key="1">
    <citation type="journal article" date="2019" name="Mitochondrial DNA Part B Resour">
        <title>Complete chloroplast genome of the hot desert herb Fagonia indica (Zygophyllaceae) from south-central Arabia.</title>
        <authorList>
            <person name="Ali M.A."/>
            <person name="Elshikh M.S."/>
            <person name="Kim S.-Y."/>
            <person name="Al-Hemaid F."/>
            <person name="Lee J."/>
            <person name="Lama D."/>
            <person name="Chhetri A."/>
            <person name="Pan T.K."/>
        </authorList>
    </citation>
    <scope>NUCLEOTIDE SEQUENCE</scope>
</reference>
<keyword evidence="1" id="KW-0812">Transmembrane</keyword>